<dbReference type="PANTHER" id="PTHR24171">
    <property type="entry name" value="ANKYRIN REPEAT DOMAIN-CONTAINING PROTEIN 39-RELATED"/>
    <property type="match status" value="1"/>
</dbReference>
<evidence type="ECO:0000256" key="1">
    <source>
        <dbReference type="ARBA" id="ARBA00022737"/>
    </source>
</evidence>
<dbReference type="PROSITE" id="PS50088">
    <property type="entry name" value="ANK_REPEAT"/>
    <property type="match status" value="1"/>
</dbReference>
<keyword evidence="1" id="KW-0677">Repeat</keyword>
<protein>
    <submittedName>
        <fullName evidence="3">Uncharacterized protein</fullName>
    </submittedName>
</protein>
<accession>A0A6C0E9T0</accession>
<proteinExistence type="predicted"/>
<dbReference type="PROSITE" id="PS50297">
    <property type="entry name" value="ANK_REP_REGION"/>
    <property type="match status" value="1"/>
</dbReference>
<dbReference type="InterPro" id="IPR002110">
    <property type="entry name" value="Ankyrin_rpt"/>
</dbReference>
<dbReference type="EMBL" id="MN739766">
    <property type="protein sequence ID" value="QHT25381.1"/>
    <property type="molecule type" value="Genomic_DNA"/>
</dbReference>
<keyword evidence="2" id="KW-0040">ANK repeat</keyword>
<dbReference type="InterPro" id="IPR036770">
    <property type="entry name" value="Ankyrin_rpt-contain_sf"/>
</dbReference>
<reference evidence="3" key="1">
    <citation type="journal article" date="2020" name="Nature">
        <title>Giant virus diversity and host interactions through global metagenomics.</title>
        <authorList>
            <person name="Schulz F."/>
            <person name="Roux S."/>
            <person name="Paez-Espino D."/>
            <person name="Jungbluth S."/>
            <person name="Walsh D.A."/>
            <person name="Denef V.J."/>
            <person name="McMahon K.D."/>
            <person name="Konstantinidis K.T."/>
            <person name="Eloe-Fadrosh E.A."/>
            <person name="Kyrpides N.C."/>
            <person name="Woyke T."/>
        </authorList>
    </citation>
    <scope>NUCLEOTIDE SEQUENCE</scope>
    <source>
        <strain evidence="3">GVMAG-M-3300023179-152</strain>
    </source>
</reference>
<dbReference type="PANTHER" id="PTHR24171:SF9">
    <property type="entry name" value="ANKYRIN REPEAT DOMAIN-CONTAINING PROTEIN 39"/>
    <property type="match status" value="1"/>
</dbReference>
<evidence type="ECO:0000313" key="3">
    <source>
        <dbReference type="EMBL" id="QHT25381.1"/>
    </source>
</evidence>
<sequence>MEEKGWRISKIKKKPRKIDQELLNAAYFGNSYGVKKWIQRGANIEYMEERDGWLPIHYAARWGDLKMLNILIKSGANINGLTNSKESALHKCARWDRKEAANILLELGANPIIKNSDGKRAAEMTVDPELKFMLDYYDQYKAIKRNEYLFHNDE</sequence>
<name>A0A6C0E9T0_9ZZZZ</name>
<dbReference type="SMART" id="SM00248">
    <property type="entry name" value="ANK"/>
    <property type="match status" value="3"/>
</dbReference>
<dbReference type="SUPFAM" id="SSF48403">
    <property type="entry name" value="Ankyrin repeat"/>
    <property type="match status" value="1"/>
</dbReference>
<organism evidence="3">
    <name type="scientific">viral metagenome</name>
    <dbReference type="NCBI Taxonomy" id="1070528"/>
    <lineage>
        <taxon>unclassified sequences</taxon>
        <taxon>metagenomes</taxon>
        <taxon>organismal metagenomes</taxon>
    </lineage>
</organism>
<dbReference type="AlphaFoldDB" id="A0A6C0E9T0"/>
<dbReference type="Pfam" id="PF12796">
    <property type="entry name" value="Ank_2"/>
    <property type="match status" value="1"/>
</dbReference>
<dbReference type="Gene3D" id="1.25.40.20">
    <property type="entry name" value="Ankyrin repeat-containing domain"/>
    <property type="match status" value="1"/>
</dbReference>
<evidence type="ECO:0000256" key="2">
    <source>
        <dbReference type="ARBA" id="ARBA00023043"/>
    </source>
</evidence>